<protein>
    <recommendedName>
        <fullName evidence="7">ComEC/Rec2-related protein domain-containing protein</fullName>
    </recommendedName>
</protein>
<dbReference type="Proteomes" id="UP000261764">
    <property type="component" value="Chromosome I"/>
</dbReference>
<feature type="transmembrane region" description="Helical" evidence="6">
    <location>
        <begin position="207"/>
        <end position="224"/>
    </location>
</feature>
<accession>A0A292IJ83</accession>
<feature type="transmembrane region" description="Helical" evidence="6">
    <location>
        <begin position="31"/>
        <end position="48"/>
    </location>
</feature>
<dbReference type="InterPro" id="IPR004477">
    <property type="entry name" value="ComEC_N"/>
</dbReference>
<keyword evidence="2" id="KW-1003">Cell membrane</keyword>
<dbReference type="PANTHER" id="PTHR30619">
    <property type="entry name" value="DNA INTERNALIZATION/COMPETENCE PROTEIN COMEC/REC2"/>
    <property type="match status" value="1"/>
</dbReference>
<gene>
    <name evidence="8" type="ORF">MAMA39_06260</name>
</gene>
<evidence type="ECO:0000313" key="9">
    <source>
        <dbReference type="Proteomes" id="UP000261764"/>
    </source>
</evidence>
<evidence type="ECO:0000256" key="3">
    <source>
        <dbReference type="ARBA" id="ARBA00022692"/>
    </source>
</evidence>
<keyword evidence="3 6" id="KW-0812">Transmembrane</keyword>
<reference evidence="8 9" key="1">
    <citation type="journal article" date="2015" name="Clin. Infect. Dis.">
        <title>Genomic Investigations unmask Mycoplasma amphoriforme, a new respiratory pathogen.</title>
        <authorList>
            <person name="Gillespie S.H."/>
            <person name="Ling C.L."/>
            <person name="Oravcova K."/>
            <person name="Pinheiro M."/>
            <person name="Wells L."/>
            <person name="Bryant J.M."/>
            <person name="McHugh T.D."/>
            <person name="Bebear C."/>
            <person name="Webster D."/>
            <person name="Harris S.R."/>
            <person name="Seth-Smith H.M."/>
            <person name="Thomson N.R."/>
        </authorList>
    </citation>
    <scope>NUCLEOTIDE SEQUENCE [LARGE SCALE GENOMIC DNA]</scope>
    <source>
        <strain evidence="8 9">A39</strain>
    </source>
</reference>
<feature type="transmembrane region" description="Helical" evidence="6">
    <location>
        <begin position="53"/>
        <end position="73"/>
    </location>
</feature>
<evidence type="ECO:0000256" key="5">
    <source>
        <dbReference type="ARBA" id="ARBA00023136"/>
    </source>
</evidence>
<feature type="transmembrane region" description="Helical" evidence="6">
    <location>
        <begin position="9"/>
        <end position="25"/>
    </location>
</feature>
<keyword evidence="4 6" id="KW-1133">Transmembrane helix</keyword>
<evidence type="ECO:0000256" key="1">
    <source>
        <dbReference type="ARBA" id="ARBA00004651"/>
    </source>
</evidence>
<dbReference type="PANTHER" id="PTHR30619:SF7">
    <property type="entry name" value="BETA-LACTAMASE DOMAIN PROTEIN"/>
    <property type="match status" value="1"/>
</dbReference>
<dbReference type="GO" id="GO:0005886">
    <property type="term" value="C:plasma membrane"/>
    <property type="evidence" value="ECO:0007669"/>
    <property type="project" value="UniProtKB-SubCell"/>
</dbReference>
<feature type="transmembrane region" description="Helical" evidence="6">
    <location>
        <begin position="342"/>
        <end position="363"/>
    </location>
</feature>
<feature type="transmembrane region" description="Helical" evidence="6">
    <location>
        <begin position="170"/>
        <end position="195"/>
    </location>
</feature>
<evidence type="ECO:0000259" key="7">
    <source>
        <dbReference type="Pfam" id="PF03772"/>
    </source>
</evidence>
<evidence type="ECO:0000256" key="2">
    <source>
        <dbReference type="ARBA" id="ARBA00022475"/>
    </source>
</evidence>
<keyword evidence="9" id="KW-1185">Reference proteome</keyword>
<evidence type="ECO:0000256" key="4">
    <source>
        <dbReference type="ARBA" id="ARBA00022989"/>
    </source>
</evidence>
<dbReference type="EMBL" id="HG937516">
    <property type="protein sequence ID" value="CDN40743.1"/>
    <property type="molecule type" value="Genomic_DNA"/>
</dbReference>
<feature type="domain" description="ComEC/Rec2-related protein" evidence="7">
    <location>
        <begin position="127"/>
        <end position="359"/>
    </location>
</feature>
<dbReference type="NCBIfam" id="TIGR00360">
    <property type="entry name" value="ComEC_N-term"/>
    <property type="match status" value="1"/>
</dbReference>
<comment type="subcellular location">
    <subcellularLocation>
        <location evidence="1">Cell membrane</location>
        <topology evidence="1">Multi-pass membrane protein</topology>
    </subcellularLocation>
</comment>
<organism evidence="8 9">
    <name type="scientific">Mycoplasma amphoriforme A39</name>
    <dbReference type="NCBI Taxonomy" id="572419"/>
    <lineage>
        <taxon>Bacteria</taxon>
        <taxon>Bacillati</taxon>
        <taxon>Mycoplasmatota</taxon>
        <taxon>Mollicutes</taxon>
        <taxon>Mycoplasmataceae</taxon>
        <taxon>Mycoplasma</taxon>
    </lineage>
</organism>
<keyword evidence="5 6" id="KW-0472">Membrane</keyword>
<feature type="transmembrane region" description="Helical" evidence="6">
    <location>
        <begin position="284"/>
        <end position="310"/>
    </location>
</feature>
<dbReference type="KEGG" id="mamp:MAMA39_06260"/>
<evidence type="ECO:0000313" key="8">
    <source>
        <dbReference type="EMBL" id="CDN40743.1"/>
    </source>
</evidence>
<feature type="transmembrane region" description="Helical" evidence="6">
    <location>
        <begin position="136"/>
        <end position="158"/>
    </location>
</feature>
<dbReference type="InterPro" id="IPR052159">
    <property type="entry name" value="Competence_DNA_uptake"/>
</dbReference>
<dbReference type="Pfam" id="PF03772">
    <property type="entry name" value="Competence"/>
    <property type="match status" value="1"/>
</dbReference>
<name>A0A292IJ83_9MOLU</name>
<feature type="transmembrane region" description="Helical" evidence="6">
    <location>
        <begin position="253"/>
        <end position="272"/>
    </location>
</feature>
<dbReference type="AlphaFoldDB" id="A0A292IJ83"/>
<evidence type="ECO:0000256" key="6">
    <source>
        <dbReference type="SAM" id="Phobius"/>
    </source>
</evidence>
<sequence length="393" mass="46633">MIKFFNEKQVAFVFIVICGGIYLLFRKNTLFYGLIFLLISWLGSWFLFPWKMIVFMFVMICLFLLWSMLFHFLNWQQFSIKSSLTKIPEPYNLRLRLINFLRVKDLQAANFIELIVFNSKNPKINSFYKQLINLGLIHLISVSGFHLSLLSSIIYKILKKRLRLAKITSFFVCLFYGFLLGYGFAILRVLVASFLNFFKFTKSSNQPLLKTVLSGLIILLINPFAVNNLGFQLSFLGTIVLCSMLYANHWSKIILAIITSLLINFLSAPIILKLNQKIHLLIIFNSWIFTPIISFYYIASLLLYPFWFLWPYLDWFYLSLQSSVDLLAQLNWYFELKNNLPITIYFLYYLLFFIILLVWIHYYQLKAIDFLKHDHHSFSRSRVNQFTITQNSW</sequence>
<proteinExistence type="predicted"/>